<gene>
    <name evidence="8" type="ordered locus">Halhy_1814</name>
</gene>
<feature type="compositionally biased region" description="Low complexity" evidence="5">
    <location>
        <begin position="544"/>
        <end position="566"/>
    </location>
</feature>
<evidence type="ECO:0000313" key="9">
    <source>
        <dbReference type="Proteomes" id="UP000008461"/>
    </source>
</evidence>
<reference key="2">
    <citation type="submission" date="2011-04" db="EMBL/GenBank/DDBJ databases">
        <title>Complete sequence of chromosome of Haliscomenobacter hydrossis DSM 1100.</title>
        <authorList>
            <consortium name="US DOE Joint Genome Institute (JGI-PGF)"/>
            <person name="Lucas S."/>
            <person name="Han J."/>
            <person name="Lapidus A."/>
            <person name="Bruce D."/>
            <person name="Goodwin L."/>
            <person name="Pitluck S."/>
            <person name="Peters L."/>
            <person name="Kyrpides N."/>
            <person name="Mavromatis K."/>
            <person name="Ivanova N."/>
            <person name="Ovchinnikova G."/>
            <person name="Pagani I."/>
            <person name="Daligault H."/>
            <person name="Detter J.C."/>
            <person name="Han C."/>
            <person name="Land M."/>
            <person name="Hauser L."/>
            <person name="Markowitz V."/>
            <person name="Cheng J.-F."/>
            <person name="Hugenholtz P."/>
            <person name="Woyke T."/>
            <person name="Wu D."/>
            <person name="Verbarg S."/>
            <person name="Frueling A."/>
            <person name="Brambilla E."/>
            <person name="Klenk H.-P."/>
            <person name="Eisen J.A."/>
        </authorList>
    </citation>
    <scope>NUCLEOTIDE SEQUENCE</scope>
    <source>
        <strain>DSM 1100</strain>
    </source>
</reference>
<dbReference type="GO" id="GO:0046872">
    <property type="term" value="F:metal ion binding"/>
    <property type="evidence" value="ECO:0007669"/>
    <property type="project" value="UniProtKB-KW"/>
</dbReference>
<keyword evidence="3" id="KW-0378">Hydrolase</keyword>
<dbReference type="InterPro" id="IPR024607">
    <property type="entry name" value="Sulfatase_CS"/>
</dbReference>
<keyword evidence="9" id="KW-1185">Reference proteome</keyword>
<dbReference type="eggNOG" id="COG3119">
    <property type="taxonomic scope" value="Bacteria"/>
</dbReference>
<feature type="region of interest" description="Disordered" evidence="5">
    <location>
        <begin position="338"/>
        <end position="357"/>
    </location>
</feature>
<protein>
    <submittedName>
        <fullName evidence="8">Sulfatase</fullName>
    </submittedName>
</protein>
<dbReference type="InterPro" id="IPR017850">
    <property type="entry name" value="Alkaline_phosphatase_core_sf"/>
</dbReference>
<dbReference type="KEGG" id="hhy:Halhy_1814"/>
<evidence type="ECO:0000256" key="6">
    <source>
        <dbReference type="SAM" id="SignalP"/>
    </source>
</evidence>
<dbReference type="Gene3D" id="3.30.1120.10">
    <property type="match status" value="1"/>
</dbReference>
<accession>F4L3Y2</accession>
<keyword evidence="2" id="KW-0479">Metal-binding</keyword>
<dbReference type="InterPro" id="IPR050738">
    <property type="entry name" value="Sulfatase"/>
</dbReference>
<evidence type="ECO:0000256" key="2">
    <source>
        <dbReference type="ARBA" id="ARBA00022723"/>
    </source>
</evidence>
<dbReference type="HOGENOM" id="CLU_006332_11_1_10"/>
<dbReference type="Proteomes" id="UP000008461">
    <property type="component" value="Chromosome"/>
</dbReference>
<dbReference type="RefSeq" id="WP_013764252.1">
    <property type="nucleotide sequence ID" value="NC_015510.1"/>
</dbReference>
<dbReference type="PANTHER" id="PTHR42693">
    <property type="entry name" value="ARYLSULFATASE FAMILY MEMBER"/>
    <property type="match status" value="1"/>
</dbReference>
<dbReference type="CDD" id="cd16025">
    <property type="entry name" value="PAS_like"/>
    <property type="match status" value="1"/>
</dbReference>
<feature type="region of interest" description="Disordered" evidence="5">
    <location>
        <begin position="541"/>
        <end position="580"/>
    </location>
</feature>
<dbReference type="InterPro" id="IPR000917">
    <property type="entry name" value="Sulfatase_N"/>
</dbReference>
<evidence type="ECO:0000256" key="5">
    <source>
        <dbReference type="SAM" id="MobiDB-lite"/>
    </source>
</evidence>
<dbReference type="Gene3D" id="3.40.720.10">
    <property type="entry name" value="Alkaline Phosphatase, subunit A"/>
    <property type="match status" value="1"/>
</dbReference>
<organism evidence="8 9">
    <name type="scientific">Haliscomenobacter hydrossis (strain ATCC 27775 / DSM 1100 / LMG 10767 / O)</name>
    <dbReference type="NCBI Taxonomy" id="760192"/>
    <lineage>
        <taxon>Bacteria</taxon>
        <taxon>Pseudomonadati</taxon>
        <taxon>Bacteroidota</taxon>
        <taxon>Saprospiria</taxon>
        <taxon>Saprospirales</taxon>
        <taxon>Haliscomenobacteraceae</taxon>
        <taxon>Haliscomenobacter</taxon>
    </lineage>
</organism>
<evidence type="ECO:0000259" key="7">
    <source>
        <dbReference type="Pfam" id="PF00884"/>
    </source>
</evidence>
<evidence type="ECO:0000256" key="4">
    <source>
        <dbReference type="ARBA" id="ARBA00022837"/>
    </source>
</evidence>
<dbReference type="STRING" id="760192.Halhy_1814"/>
<dbReference type="OrthoDB" id="9764377at2"/>
<proteinExistence type="inferred from homology"/>
<reference evidence="8 9" key="1">
    <citation type="journal article" date="2011" name="Stand. Genomic Sci.">
        <title>Complete genome sequence of Haliscomenobacter hydrossis type strain (O).</title>
        <authorList>
            <consortium name="US DOE Joint Genome Institute (JGI-PGF)"/>
            <person name="Daligault H."/>
            <person name="Lapidus A."/>
            <person name="Zeytun A."/>
            <person name="Nolan M."/>
            <person name="Lucas S."/>
            <person name="Del Rio T.G."/>
            <person name="Tice H."/>
            <person name="Cheng J.F."/>
            <person name="Tapia R."/>
            <person name="Han C."/>
            <person name="Goodwin L."/>
            <person name="Pitluck S."/>
            <person name="Liolios K."/>
            <person name="Pagani I."/>
            <person name="Ivanova N."/>
            <person name="Huntemann M."/>
            <person name="Mavromatis K."/>
            <person name="Mikhailova N."/>
            <person name="Pati A."/>
            <person name="Chen A."/>
            <person name="Palaniappan K."/>
            <person name="Land M."/>
            <person name="Hauser L."/>
            <person name="Brambilla E.M."/>
            <person name="Rohde M."/>
            <person name="Verbarg S."/>
            <person name="Goker M."/>
            <person name="Bristow J."/>
            <person name="Eisen J.A."/>
            <person name="Markowitz V."/>
            <person name="Hugenholtz P."/>
            <person name="Kyrpides N.C."/>
            <person name="Klenk H.P."/>
            <person name="Woyke T."/>
        </authorList>
    </citation>
    <scope>NUCLEOTIDE SEQUENCE [LARGE SCALE GENOMIC DNA]</scope>
    <source>
        <strain evidence="9">ATCC 27775 / DSM 1100 / LMG 10767 / O</strain>
    </source>
</reference>
<name>F4L3Y2_HALH1</name>
<feature type="chain" id="PRO_5003317524" evidence="6">
    <location>
        <begin position="19"/>
        <end position="580"/>
    </location>
</feature>
<dbReference type="EMBL" id="CP002691">
    <property type="protein sequence ID" value="AEE49699.1"/>
    <property type="molecule type" value="Genomic_DNA"/>
</dbReference>
<keyword evidence="6" id="KW-0732">Signal</keyword>
<dbReference type="AlphaFoldDB" id="F4L3Y2"/>
<evidence type="ECO:0000313" key="8">
    <source>
        <dbReference type="EMBL" id="AEE49699.1"/>
    </source>
</evidence>
<dbReference type="Pfam" id="PF00884">
    <property type="entry name" value="Sulfatase"/>
    <property type="match status" value="1"/>
</dbReference>
<keyword evidence="4" id="KW-0106">Calcium</keyword>
<evidence type="ECO:0000256" key="1">
    <source>
        <dbReference type="ARBA" id="ARBA00008779"/>
    </source>
</evidence>
<comment type="similarity">
    <text evidence="1">Belongs to the sulfatase family.</text>
</comment>
<dbReference type="PROSITE" id="PS00523">
    <property type="entry name" value="SULFATASE_1"/>
    <property type="match status" value="1"/>
</dbReference>
<evidence type="ECO:0000256" key="3">
    <source>
        <dbReference type="ARBA" id="ARBA00022801"/>
    </source>
</evidence>
<dbReference type="GO" id="GO:0004065">
    <property type="term" value="F:arylsulfatase activity"/>
    <property type="evidence" value="ECO:0007669"/>
    <property type="project" value="TreeGrafter"/>
</dbReference>
<dbReference type="SUPFAM" id="SSF53649">
    <property type="entry name" value="Alkaline phosphatase-like"/>
    <property type="match status" value="1"/>
</dbReference>
<feature type="domain" description="Sulfatase N-terminal" evidence="7">
    <location>
        <begin position="33"/>
        <end position="423"/>
    </location>
</feature>
<feature type="signal peptide" evidence="6">
    <location>
        <begin position="1"/>
        <end position="18"/>
    </location>
</feature>
<dbReference type="PANTHER" id="PTHR42693:SF53">
    <property type="entry name" value="ENDO-4-O-SULFATASE"/>
    <property type="match status" value="1"/>
</dbReference>
<sequence>MRPILFVFALFLAFSASAQKKGKTTPAPTPSKPNIILIMVDDLGYSDFGAYGSEIQTPNIDKLAYGGLRLKEFYNNSICAPTRASLITGQYPHKAGLGYFNTNLGLPAYQGWLNQESLTFGEVLQQGGYNTYLTGKWHVGNDSLYWPNQRGFNKFYGFIGGASNYYDISPYPEKAPPVELVENNQRINLAPGKYLTDEITNHALSYINESKDKPFFLYLAFNAPHWPLQAPAEDIAKYKGKYKIGWDSLRAQRYRRQLALGIADPRQKVAERDPEVVAWESLTFDEKELWQRKMEVYAAMVDHVDQSVGRVVEELKKLKKDDNTLIVLISDNGAQGGLNQLGQRRRQRNSGPIGSAGSYDYQEQNWAYVSNTPFRNYKATSHEGGISSPFIAWFPKKIKAGTITKGTGHLIDLAPTFYDVAGVNYPTNYRGVQTNTLPGVSLKNLLFEGNDLVRNEPIFWERAGNRAVRKGKWKLVSLYNPPASPVPGTKSNNPWQLYDIEADRGETTDLAAVYPDVVKGLIADYEAWAKRNGVENYDKLRVVPNFPGTPNPGNNNPNNNRNNAANQGREGQGNPRAGSN</sequence>